<dbReference type="PaxDb" id="29760-VIT_13s0106g00050.t01"/>
<sequence length="89" mass="9687">MSFFLFQTEYLSGSFTFCENFTNYCGWDYNWAYIGVIGGKPSLGSRGSRVGVIGGKPSLGSRVGVIFGRTFTSHHIGGKTSIFHTCSVT</sequence>
<reference evidence="2" key="1">
    <citation type="journal article" date="2007" name="Nature">
        <title>The grapevine genome sequence suggests ancestral hexaploidization in major angiosperm phyla.</title>
        <authorList>
            <consortium name="The French-Italian Public Consortium for Grapevine Genome Characterization."/>
            <person name="Jaillon O."/>
            <person name="Aury J.-M."/>
            <person name="Noel B."/>
            <person name="Policriti A."/>
            <person name="Clepet C."/>
            <person name="Casagrande A."/>
            <person name="Choisne N."/>
            <person name="Aubourg S."/>
            <person name="Vitulo N."/>
            <person name="Jubin C."/>
            <person name="Vezzi A."/>
            <person name="Legeai F."/>
            <person name="Hugueney P."/>
            <person name="Dasilva C."/>
            <person name="Horner D."/>
            <person name="Mica E."/>
            <person name="Jublot D."/>
            <person name="Poulain J."/>
            <person name="Bruyere C."/>
            <person name="Billault A."/>
            <person name="Segurens B."/>
            <person name="Gouyvenoux M."/>
            <person name="Ugarte E."/>
            <person name="Cattonaro F."/>
            <person name="Anthouard V."/>
            <person name="Vico V."/>
            <person name="Del Fabbro C."/>
            <person name="Alaux M."/>
            <person name="Di Gaspero G."/>
            <person name="Dumas V."/>
            <person name="Felice N."/>
            <person name="Paillard S."/>
            <person name="Juman I."/>
            <person name="Moroldo M."/>
            <person name="Scalabrin S."/>
            <person name="Canaguier A."/>
            <person name="Le Clainche I."/>
            <person name="Malacrida G."/>
            <person name="Durand E."/>
            <person name="Pesole G."/>
            <person name="Laucou V."/>
            <person name="Chatelet P."/>
            <person name="Merdinoglu D."/>
            <person name="Delledonne M."/>
            <person name="Pezzotti M."/>
            <person name="Lecharny A."/>
            <person name="Scarpelli C."/>
            <person name="Artiguenave F."/>
            <person name="Pe M.E."/>
            <person name="Valle G."/>
            <person name="Morgante M."/>
            <person name="Caboche M."/>
            <person name="Adam-Blondon A.-F."/>
            <person name="Weissenbach J."/>
            <person name="Quetier F."/>
            <person name="Wincker P."/>
        </authorList>
    </citation>
    <scope>NUCLEOTIDE SEQUENCE [LARGE SCALE GENOMIC DNA]</scope>
    <source>
        <strain evidence="2">cv. Pinot noir / PN40024</strain>
    </source>
</reference>
<keyword evidence="2" id="KW-1185">Reference proteome</keyword>
<proteinExistence type="predicted"/>
<accession>D7TXJ1</accession>
<name>D7TXJ1_VITVI</name>
<dbReference type="Proteomes" id="UP000009183">
    <property type="component" value="Chromosome 13"/>
</dbReference>
<evidence type="ECO:0000313" key="2">
    <source>
        <dbReference type="Proteomes" id="UP000009183"/>
    </source>
</evidence>
<dbReference type="InParanoid" id="D7TXJ1"/>
<evidence type="ECO:0000313" key="1">
    <source>
        <dbReference type="EMBL" id="CBI35216.3"/>
    </source>
</evidence>
<dbReference type="HOGENOM" id="CLU_2459248_0_0_1"/>
<gene>
    <name evidence="1" type="ordered locus">VIT_13s0106g00050</name>
</gene>
<dbReference type="EMBL" id="FN596257">
    <property type="protein sequence ID" value="CBI35216.3"/>
    <property type="molecule type" value="Genomic_DNA"/>
</dbReference>
<protein>
    <submittedName>
        <fullName evidence="1">Uncharacterized protein</fullName>
    </submittedName>
</protein>
<organism evidence="1 2">
    <name type="scientific">Vitis vinifera</name>
    <name type="common">Grape</name>
    <dbReference type="NCBI Taxonomy" id="29760"/>
    <lineage>
        <taxon>Eukaryota</taxon>
        <taxon>Viridiplantae</taxon>
        <taxon>Streptophyta</taxon>
        <taxon>Embryophyta</taxon>
        <taxon>Tracheophyta</taxon>
        <taxon>Spermatophyta</taxon>
        <taxon>Magnoliopsida</taxon>
        <taxon>eudicotyledons</taxon>
        <taxon>Gunneridae</taxon>
        <taxon>Pentapetalae</taxon>
        <taxon>rosids</taxon>
        <taxon>Vitales</taxon>
        <taxon>Vitaceae</taxon>
        <taxon>Viteae</taxon>
        <taxon>Vitis</taxon>
    </lineage>
</organism>
<dbReference type="AlphaFoldDB" id="D7TXJ1"/>